<reference evidence="6 7" key="1">
    <citation type="submission" date="2020-08" db="EMBL/GenBank/DDBJ databases">
        <title>A Genomic Blueprint of the Chicken Gut Microbiome.</title>
        <authorList>
            <person name="Gilroy R."/>
            <person name="Ravi A."/>
            <person name="Getino M."/>
            <person name="Pursley I."/>
            <person name="Horton D.L."/>
            <person name="Alikhan N.-F."/>
            <person name="Baker D."/>
            <person name="Gharbi K."/>
            <person name="Hall N."/>
            <person name="Watson M."/>
            <person name="Adriaenssens E.M."/>
            <person name="Foster-Nyarko E."/>
            <person name="Jarju S."/>
            <person name="Secka A."/>
            <person name="Antonio M."/>
            <person name="Oren A."/>
            <person name="Chaudhuri R."/>
            <person name="La Ragione R.M."/>
            <person name="Hildebrand F."/>
            <person name="Pallen M.J."/>
        </authorList>
    </citation>
    <scope>NUCLEOTIDE SEQUENCE [LARGE SCALE GENOMIC DNA]</scope>
    <source>
        <strain evidence="6 7">Sa3CVN1</strain>
    </source>
</reference>
<dbReference type="Proteomes" id="UP000627781">
    <property type="component" value="Unassembled WGS sequence"/>
</dbReference>
<evidence type="ECO:0000256" key="5">
    <source>
        <dbReference type="ARBA" id="ARBA00051722"/>
    </source>
</evidence>
<evidence type="ECO:0000256" key="4">
    <source>
        <dbReference type="ARBA" id="ARBA00022912"/>
    </source>
</evidence>
<dbReference type="PANTHER" id="PTHR39181">
    <property type="entry name" value="TYROSINE-PROTEIN PHOSPHATASE YWQE"/>
    <property type="match status" value="1"/>
</dbReference>
<keyword evidence="7" id="KW-1185">Reference proteome</keyword>
<accession>A0ABR8PUI3</accession>
<evidence type="ECO:0000256" key="3">
    <source>
        <dbReference type="ARBA" id="ARBA00022801"/>
    </source>
</evidence>
<dbReference type="PANTHER" id="PTHR39181:SF1">
    <property type="entry name" value="TYROSINE-PROTEIN PHOSPHATASE YWQE"/>
    <property type="match status" value="1"/>
</dbReference>
<organism evidence="6 7">
    <name type="scientific">Clostridium cibarium</name>
    <dbReference type="NCBI Taxonomy" id="2762247"/>
    <lineage>
        <taxon>Bacteria</taxon>
        <taxon>Bacillati</taxon>
        <taxon>Bacillota</taxon>
        <taxon>Clostridia</taxon>
        <taxon>Eubacteriales</taxon>
        <taxon>Clostridiaceae</taxon>
        <taxon>Clostridium</taxon>
    </lineage>
</organism>
<dbReference type="Gene3D" id="3.20.20.140">
    <property type="entry name" value="Metal-dependent hydrolases"/>
    <property type="match status" value="1"/>
</dbReference>
<name>A0ABR8PUI3_9CLOT</name>
<dbReference type="SUPFAM" id="SSF89550">
    <property type="entry name" value="PHP domain-like"/>
    <property type="match status" value="1"/>
</dbReference>
<dbReference type="InterPro" id="IPR016195">
    <property type="entry name" value="Pol/histidinol_Pase-like"/>
</dbReference>
<keyword evidence="4" id="KW-0904">Protein phosphatase</keyword>
<evidence type="ECO:0000256" key="1">
    <source>
        <dbReference type="ARBA" id="ARBA00005750"/>
    </source>
</evidence>
<comment type="catalytic activity">
    <reaction evidence="5">
        <text>O-phospho-L-tyrosyl-[protein] + H2O = L-tyrosyl-[protein] + phosphate</text>
        <dbReference type="Rhea" id="RHEA:10684"/>
        <dbReference type="Rhea" id="RHEA-COMP:10136"/>
        <dbReference type="Rhea" id="RHEA-COMP:20101"/>
        <dbReference type="ChEBI" id="CHEBI:15377"/>
        <dbReference type="ChEBI" id="CHEBI:43474"/>
        <dbReference type="ChEBI" id="CHEBI:46858"/>
        <dbReference type="ChEBI" id="CHEBI:61978"/>
        <dbReference type="EC" id="3.1.3.48"/>
    </reaction>
</comment>
<evidence type="ECO:0000313" key="6">
    <source>
        <dbReference type="EMBL" id="MBD7911784.1"/>
    </source>
</evidence>
<comment type="similarity">
    <text evidence="1">Belongs to the metallo-dependent hydrolases superfamily. CpsB/CapC family.</text>
</comment>
<protein>
    <recommendedName>
        <fullName evidence="2">protein-tyrosine-phosphatase</fullName>
        <ecNumber evidence="2">3.1.3.48</ecNumber>
    </recommendedName>
</protein>
<dbReference type="Pfam" id="PF19567">
    <property type="entry name" value="CpsB_CapC"/>
    <property type="match status" value="1"/>
</dbReference>
<dbReference type="EMBL" id="JACSRA010000015">
    <property type="protein sequence ID" value="MBD7911784.1"/>
    <property type="molecule type" value="Genomic_DNA"/>
</dbReference>
<proteinExistence type="inferred from homology"/>
<dbReference type="RefSeq" id="WP_191768691.1">
    <property type="nucleotide sequence ID" value="NZ_JACSRA010000015.1"/>
</dbReference>
<sequence>MIDIHSHILPGIDDGSKNIKMTLDMLRIAEKDGITEIVATPHFCRGYGETPYEEVRELVKEFNKVILSEGINLTINYGQEVYYSENMIDDYKKGLIGTINDSKYMLFELPMRKMESEAFDIIYELQVLGIIPVLAHPERYKFIMDKPSYINKFIEEGVLFQMNAGSIRGDFGATVKKTAGILLEHGIYNFIGSDGHNDTTRKTEISDGIDLSIQKNKMYKDFFENSAKNLLLNKDIEFCGRKIKEKKSFLSFFK</sequence>
<evidence type="ECO:0000256" key="2">
    <source>
        <dbReference type="ARBA" id="ARBA00013064"/>
    </source>
</evidence>
<evidence type="ECO:0000313" key="7">
    <source>
        <dbReference type="Proteomes" id="UP000627781"/>
    </source>
</evidence>
<gene>
    <name evidence="6" type="ORF">H9661_10475</name>
</gene>
<dbReference type="PIRSF" id="PIRSF016557">
    <property type="entry name" value="Caps_synth_CpsB"/>
    <property type="match status" value="1"/>
</dbReference>
<comment type="caution">
    <text evidence="6">The sequence shown here is derived from an EMBL/GenBank/DDBJ whole genome shotgun (WGS) entry which is preliminary data.</text>
</comment>
<dbReference type="EC" id="3.1.3.48" evidence="2"/>
<dbReference type="InterPro" id="IPR016667">
    <property type="entry name" value="Caps_polysacc_synth_CpsB/CapC"/>
</dbReference>
<keyword evidence="3" id="KW-0378">Hydrolase</keyword>